<dbReference type="PANTHER" id="PTHR30105">
    <property type="entry name" value="UNCHARACTERIZED YIBQ-RELATED"/>
    <property type="match status" value="1"/>
</dbReference>
<name>A0A850P9S5_9PROT</name>
<evidence type="ECO:0000256" key="1">
    <source>
        <dbReference type="SAM" id="MobiDB-lite"/>
    </source>
</evidence>
<dbReference type="GO" id="GO:0005975">
    <property type="term" value="P:carbohydrate metabolic process"/>
    <property type="evidence" value="ECO:0007669"/>
    <property type="project" value="InterPro"/>
</dbReference>
<evidence type="ECO:0000313" key="4">
    <source>
        <dbReference type="Proteomes" id="UP000585665"/>
    </source>
</evidence>
<evidence type="ECO:0000256" key="2">
    <source>
        <dbReference type="SAM" id="Phobius"/>
    </source>
</evidence>
<dbReference type="InterPro" id="IPR011330">
    <property type="entry name" value="Glyco_hydro/deAcase_b/a-brl"/>
</dbReference>
<keyword evidence="2" id="KW-0472">Membrane</keyword>
<dbReference type="InterPro" id="IPR006837">
    <property type="entry name" value="Divergent_DAC"/>
</dbReference>
<reference evidence="3 4" key="1">
    <citation type="submission" date="2020-06" db="EMBL/GenBank/DDBJ databases">
        <title>Description of novel acetic acid bacteria.</title>
        <authorList>
            <person name="Sombolestani A."/>
        </authorList>
    </citation>
    <scope>NUCLEOTIDE SEQUENCE [LARGE SCALE GENOMIC DNA]</scope>
    <source>
        <strain evidence="3 4">LMG 27010</strain>
    </source>
</reference>
<comment type="caution">
    <text evidence="3">The sequence shown here is derived from an EMBL/GenBank/DDBJ whole genome shotgun (WGS) entry which is preliminary data.</text>
</comment>
<keyword evidence="2" id="KW-1133">Transmembrane helix</keyword>
<keyword evidence="2" id="KW-0812">Transmembrane</keyword>
<dbReference type="SUPFAM" id="SSF88713">
    <property type="entry name" value="Glycoside hydrolase/deacetylase"/>
    <property type="match status" value="1"/>
</dbReference>
<protein>
    <submittedName>
        <fullName evidence="3">Divergent polysaccharide deacetylase family protein</fullName>
    </submittedName>
</protein>
<dbReference type="CDD" id="cd10936">
    <property type="entry name" value="CE4_DAC2"/>
    <property type="match status" value="1"/>
</dbReference>
<dbReference type="EMBL" id="JABXXR010000115">
    <property type="protein sequence ID" value="NVN41345.1"/>
    <property type="molecule type" value="Genomic_DNA"/>
</dbReference>
<dbReference type="Proteomes" id="UP000585665">
    <property type="component" value="Unassembled WGS sequence"/>
</dbReference>
<organism evidence="3 4">
    <name type="scientific">Ameyamaea chiangmaiensis</name>
    <dbReference type="NCBI Taxonomy" id="442969"/>
    <lineage>
        <taxon>Bacteria</taxon>
        <taxon>Pseudomonadati</taxon>
        <taxon>Pseudomonadota</taxon>
        <taxon>Alphaproteobacteria</taxon>
        <taxon>Acetobacterales</taxon>
        <taxon>Acetobacteraceae</taxon>
        <taxon>Ameyamaea</taxon>
    </lineage>
</organism>
<gene>
    <name evidence="3" type="ORF">HUK82_12335</name>
</gene>
<feature type="compositionally biased region" description="Polar residues" evidence="1">
    <location>
        <begin position="317"/>
        <end position="328"/>
    </location>
</feature>
<dbReference type="PANTHER" id="PTHR30105:SF2">
    <property type="entry name" value="DIVERGENT POLYSACCHARIDE DEACETYLASE SUPERFAMILY"/>
    <property type="match status" value="1"/>
</dbReference>
<keyword evidence="4" id="KW-1185">Reference proteome</keyword>
<dbReference type="Gene3D" id="3.20.20.370">
    <property type="entry name" value="Glycoside hydrolase/deacetylase"/>
    <property type="match status" value="1"/>
</dbReference>
<dbReference type="RefSeq" id="WP_176614247.1">
    <property type="nucleotide sequence ID" value="NZ_JABXXR010000115.1"/>
</dbReference>
<evidence type="ECO:0000313" key="3">
    <source>
        <dbReference type="EMBL" id="NVN41345.1"/>
    </source>
</evidence>
<feature type="transmembrane region" description="Helical" evidence="2">
    <location>
        <begin position="21"/>
        <end position="44"/>
    </location>
</feature>
<dbReference type="Pfam" id="PF04748">
    <property type="entry name" value="Polysacc_deac_2"/>
    <property type="match status" value="1"/>
</dbReference>
<accession>A0A850P9S5</accession>
<feature type="region of interest" description="Disordered" evidence="1">
    <location>
        <begin position="316"/>
        <end position="338"/>
    </location>
</feature>
<proteinExistence type="predicted"/>
<dbReference type="AlphaFoldDB" id="A0A850P9S5"/>
<sequence>MPAIPENASRRSTIPPVGRALIGFWGGLGLLCVGALSVASVLALRSPHAPPVSHPATRQPSTAVPRETLIEPLPDDPTHTLPIMGRDGAMAARRYAAASPVVVPGRPQIAILVDGFGLDGTLSQTALERLPAPISVAMSPYLPDPEATVRSVRAHGHEIFLSLPMEPANTATNDEGPNALGYDHSASVNQDNLHWSLSRFGEYVGVTNAAGGLDGDGYARSPDFNATLREIRQRGLLYLNVSTPPGADSAPILRLTNDLGADTIDAALDRLEHMAKDQGRAILVTGALSPVLLDRLLNWASRLSPDRGVIVPVSALSAPTTGSGQTPDSAPLRETTVP</sequence>